<feature type="signal peptide" evidence="3">
    <location>
        <begin position="1"/>
        <end position="20"/>
    </location>
</feature>
<keyword evidence="3" id="KW-0732">Signal</keyword>
<evidence type="ECO:0000256" key="1">
    <source>
        <dbReference type="ARBA" id="ARBA00022737"/>
    </source>
</evidence>
<dbReference type="SMART" id="SM00223">
    <property type="entry name" value="APPLE"/>
    <property type="match status" value="2"/>
</dbReference>
<keyword evidence="1" id="KW-0677">Repeat</keyword>
<dbReference type="InterPro" id="IPR000177">
    <property type="entry name" value="Apple"/>
</dbReference>
<dbReference type="InterPro" id="IPR003609">
    <property type="entry name" value="Pan_app"/>
</dbReference>
<dbReference type="Gene3D" id="3.50.4.10">
    <property type="entry name" value="Hepatocyte Growth Factor"/>
    <property type="match status" value="2"/>
</dbReference>
<dbReference type="RefSeq" id="WP_126149494.1">
    <property type="nucleotide sequence ID" value="NZ_JBHTMH010000001.1"/>
</dbReference>
<dbReference type="Gene3D" id="3.90.226.10">
    <property type="entry name" value="2-enoyl-CoA Hydratase, Chain A, domain 1"/>
    <property type="match status" value="1"/>
</dbReference>
<dbReference type="SUPFAM" id="SSF57414">
    <property type="entry name" value="Hairpin loop containing domain-like"/>
    <property type="match status" value="1"/>
</dbReference>
<feature type="domain" description="Apple" evidence="4">
    <location>
        <begin position="223"/>
        <end position="292"/>
    </location>
</feature>
<feature type="chain" id="PRO_5019289022" evidence="3">
    <location>
        <begin position="21"/>
        <end position="398"/>
    </location>
</feature>
<accession>A0A447I8R2</accession>
<proteinExistence type="predicted"/>
<name>A0A447I8R2_9HYPH</name>
<dbReference type="GO" id="GO:0005576">
    <property type="term" value="C:extracellular region"/>
    <property type="evidence" value="ECO:0007669"/>
    <property type="project" value="InterPro"/>
</dbReference>
<dbReference type="InterPro" id="IPR029045">
    <property type="entry name" value="ClpP/crotonase-like_dom_sf"/>
</dbReference>
<dbReference type="EMBL" id="UZWD01000017">
    <property type="protein sequence ID" value="VDS03899.1"/>
    <property type="molecule type" value="Genomic_DNA"/>
</dbReference>
<evidence type="ECO:0000256" key="2">
    <source>
        <dbReference type="ARBA" id="ARBA00023157"/>
    </source>
</evidence>
<evidence type="ECO:0000313" key="5">
    <source>
        <dbReference type="EMBL" id="VDS03899.1"/>
    </source>
</evidence>
<dbReference type="OrthoDB" id="200022at2"/>
<sequence length="398" mass="42513">MRFLLLVFLALTTAFAPALADERIGAFVVSDQSQSAILLDGEIGIGTPLEFRRALALRPDAKVVVLSSDGGLVASALLIADDIHTKGLSTVIPDGAKCYSACAFIFFAGKERLASGELGVHQMWSEKPDPSGVQSSVSDILEVLTRFDTHTEVFTRMFRTPSEDMYVFTQAELDELEINRVGKGLKGKADYTALAELIEPAAPSENTTPPAAAETVEDFGLRLALYEGLDFYGQDISSEREVDAVACAATCLGNQQCVAFTFNANPSLTRGPNCFLKSGTDRLEGYSDALSGVFLPPNMSTAPTFRIGVIDPTVDVSPRTDYSGGDLSSAPWPGISTPGACRMACVDNDQCVAFAFASGPKQCWLKAEVGERQSATNVTSGVKRWVTFTAGEVLDLSE</sequence>
<protein>
    <submittedName>
        <fullName evidence="5">PAN domain protein</fullName>
    </submittedName>
</protein>
<dbReference type="Proteomes" id="UP000268844">
    <property type="component" value="Unassembled WGS sequence"/>
</dbReference>
<dbReference type="SUPFAM" id="SSF52096">
    <property type="entry name" value="ClpP/crotonase"/>
    <property type="match status" value="1"/>
</dbReference>
<reference evidence="5 6" key="1">
    <citation type="submission" date="2018-12" db="EMBL/GenBank/DDBJ databases">
        <authorList>
            <person name="Criscuolo A."/>
        </authorList>
    </citation>
    <scope>NUCLEOTIDE SEQUENCE [LARGE SCALE GENOMIC DNA]</scope>
    <source>
        <strain evidence="5">ACIP1116281</strain>
    </source>
</reference>
<feature type="domain" description="Apple" evidence="4">
    <location>
        <begin position="316"/>
        <end position="385"/>
    </location>
</feature>
<dbReference type="AlphaFoldDB" id="A0A447I8R2"/>
<dbReference type="GO" id="GO:0006508">
    <property type="term" value="P:proteolysis"/>
    <property type="evidence" value="ECO:0007669"/>
    <property type="project" value="InterPro"/>
</dbReference>
<dbReference type="CDD" id="cd01100">
    <property type="entry name" value="APPLE_Factor_XI_like"/>
    <property type="match status" value="2"/>
</dbReference>
<dbReference type="Pfam" id="PF14295">
    <property type="entry name" value="PAN_4"/>
    <property type="match status" value="2"/>
</dbReference>
<keyword evidence="2" id="KW-1015">Disulfide bond</keyword>
<organism evidence="5 6">
    <name type="scientific">Devosia equisanguinis</name>
    <dbReference type="NCBI Taxonomy" id="2490941"/>
    <lineage>
        <taxon>Bacteria</taxon>
        <taxon>Pseudomonadati</taxon>
        <taxon>Pseudomonadota</taxon>
        <taxon>Alphaproteobacteria</taxon>
        <taxon>Hyphomicrobiales</taxon>
        <taxon>Devosiaceae</taxon>
        <taxon>Devosia</taxon>
    </lineage>
</organism>
<evidence type="ECO:0000256" key="3">
    <source>
        <dbReference type="SAM" id="SignalP"/>
    </source>
</evidence>
<evidence type="ECO:0000313" key="6">
    <source>
        <dbReference type="Proteomes" id="UP000268844"/>
    </source>
</evidence>
<keyword evidence="6" id="KW-1185">Reference proteome</keyword>
<evidence type="ECO:0000259" key="4">
    <source>
        <dbReference type="SMART" id="SM00223"/>
    </source>
</evidence>
<gene>
    <name evidence="5" type="ORF">DEVEQU_01028</name>
</gene>